<evidence type="ECO:0000256" key="3">
    <source>
        <dbReference type="ARBA" id="ARBA00022679"/>
    </source>
</evidence>
<dbReference type="InterPro" id="IPR015421">
    <property type="entry name" value="PyrdxlP-dep_Trfase_major"/>
</dbReference>
<evidence type="ECO:0000259" key="5">
    <source>
        <dbReference type="Pfam" id="PF00155"/>
    </source>
</evidence>
<proteinExistence type="predicted"/>
<keyword evidence="7" id="KW-1185">Reference proteome</keyword>
<dbReference type="Proteomes" id="UP001164929">
    <property type="component" value="Chromosome 7"/>
</dbReference>
<accession>A0AAD6QFU9</accession>
<dbReference type="AlphaFoldDB" id="A0AAD6QFU9"/>
<feature type="domain" description="Aminotransferase class I/classII large" evidence="5">
    <location>
        <begin position="121"/>
        <end position="150"/>
    </location>
</feature>
<dbReference type="GO" id="GO:0030170">
    <property type="term" value="F:pyridoxal phosphate binding"/>
    <property type="evidence" value="ECO:0007669"/>
    <property type="project" value="InterPro"/>
</dbReference>
<evidence type="ECO:0000256" key="2">
    <source>
        <dbReference type="ARBA" id="ARBA00022576"/>
    </source>
</evidence>
<dbReference type="SUPFAM" id="SSF53383">
    <property type="entry name" value="PLP-dependent transferases"/>
    <property type="match status" value="1"/>
</dbReference>
<dbReference type="Pfam" id="PF00155">
    <property type="entry name" value="Aminotran_1_2"/>
    <property type="match status" value="1"/>
</dbReference>
<evidence type="ECO:0000256" key="1">
    <source>
        <dbReference type="ARBA" id="ARBA00001933"/>
    </source>
</evidence>
<reference evidence="6" key="1">
    <citation type="journal article" date="2023" name="Mol. Ecol. Resour.">
        <title>Chromosome-level genome assembly of a triploid poplar Populus alba 'Berolinensis'.</title>
        <authorList>
            <person name="Chen S."/>
            <person name="Yu Y."/>
            <person name="Wang X."/>
            <person name="Wang S."/>
            <person name="Zhang T."/>
            <person name="Zhou Y."/>
            <person name="He R."/>
            <person name="Meng N."/>
            <person name="Wang Y."/>
            <person name="Liu W."/>
            <person name="Liu Z."/>
            <person name="Liu J."/>
            <person name="Guo Q."/>
            <person name="Huang H."/>
            <person name="Sederoff R.R."/>
            <person name="Wang G."/>
            <person name="Qu G."/>
            <person name="Chen S."/>
        </authorList>
    </citation>
    <scope>NUCLEOTIDE SEQUENCE</scope>
    <source>
        <strain evidence="6">SC-2020</strain>
    </source>
</reference>
<name>A0AAD6QFU9_9ROSI</name>
<keyword evidence="3" id="KW-0808">Transferase</keyword>
<dbReference type="EMBL" id="JAQIZT010000007">
    <property type="protein sequence ID" value="KAJ6989621.1"/>
    <property type="molecule type" value="Genomic_DNA"/>
</dbReference>
<comment type="cofactor">
    <cofactor evidence="1">
        <name>pyridoxal 5'-phosphate</name>
        <dbReference type="ChEBI" id="CHEBI:597326"/>
    </cofactor>
</comment>
<evidence type="ECO:0000313" key="6">
    <source>
        <dbReference type="EMBL" id="KAJ6989621.1"/>
    </source>
</evidence>
<evidence type="ECO:0000256" key="4">
    <source>
        <dbReference type="ARBA" id="ARBA00022898"/>
    </source>
</evidence>
<dbReference type="InterPro" id="IPR019942">
    <property type="entry name" value="DapL/ALD1"/>
</dbReference>
<comment type="caution">
    <text evidence="6">The sequence shown here is derived from an EMBL/GenBank/DDBJ whole genome shotgun (WGS) entry which is preliminary data.</text>
</comment>
<gene>
    <name evidence="6" type="ORF">NC653_018179</name>
</gene>
<organism evidence="6 7">
    <name type="scientific">Populus alba x Populus x berolinensis</name>
    <dbReference type="NCBI Taxonomy" id="444605"/>
    <lineage>
        <taxon>Eukaryota</taxon>
        <taxon>Viridiplantae</taxon>
        <taxon>Streptophyta</taxon>
        <taxon>Embryophyta</taxon>
        <taxon>Tracheophyta</taxon>
        <taxon>Spermatophyta</taxon>
        <taxon>Magnoliopsida</taxon>
        <taxon>eudicotyledons</taxon>
        <taxon>Gunneridae</taxon>
        <taxon>Pentapetalae</taxon>
        <taxon>rosids</taxon>
        <taxon>fabids</taxon>
        <taxon>Malpighiales</taxon>
        <taxon>Salicaceae</taxon>
        <taxon>Saliceae</taxon>
        <taxon>Populus</taxon>
    </lineage>
</organism>
<dbReference type="PANTHER" id="PTHR43144">
    <property type="entry name" value="AMINOTRANSFERASE"/>
    <property type="match status" value="1"/>
</dbReference>
<protein>
    <recommendedName>
        <fullName evidence="5">Aminotransferase class I/classII large domain-containing protein</fullName>
    </recommendedName>
</protein>
<evidence type="ECO:0000313" key="7">
    <source>
        <dbReference type="Proteomes" id="UP001164929"/>
    </source>
</evidence>
<dbReference type="InterPro" id="IPR004839">
    <property type="entry name" value="Aminotransferase_I/II_large"/>
</dbReference>
<keyword evidence="2" id="KW-0032">Aminotransferase</keyword>
<dbReference type="GO" id="GO:0008483">
    <property type="term" value="F:transaminase activity"/>
    <property type="evidence" value="ECO:0007669"/>
    <property type="project" value="UniProtKB-KW"/>
</dbReference>
<dbReference type="Gene3D" id="3.40.640.10">
    <property type="entry name" value="Type I PLP-dependent aspartate aminotransferase-like (Major domain)"/>
    <property type="match status" value="1"/>
</dbReference>
<keyword evidence="4" id="KW-0663">Pyridoxal phosphate</keyword>
<dbReference type="InterPro" id="IPR015424">
    <property type="entry name" value="PyrdxlP-dep_Trfase"/>
</dbReference>
<sequence>MAIQQLRKYFPDGKIDKALESGTPPSPCTEIIASSMADYRTYHSQPAEGYKRCDIIRLQLLLGSNVSIAVQDQSFPAYVDSSVIIGHAGDFEDKSRMYGNIEYMKCVPQTNFFPDLATTSRSDIIFFCSPNNPTGHAATRQQLEQLVKFA</sequence>